<dbReference type="AlphaFoldDB" id="A0A7J7TTN0"/>
<dbReference type="EMBL" id="JABWUV010000015">
    <property type="protein sequence ID" value="KAF6303939.1"/>
    <property type="molecule type" value="Genomic_DNA"/>
</dbReference>
<reference evidence="2 3" key="1">
    <citation type="journal article" date="2020" name="Nature">
        <title>Six reference-quality genomes reveal evolution of bat adaptations.</title>
        <authorList>
            <person name="Jebb D."/>
            <person name="Huang Z."/>
            <person name="Pippel M."/>
            <person name="Hughes G.M."/>
            <person name="Lavrichenko K."/>
            <person name="Devanna P."/>
            <person name="Winkler S."/>
            <person name="Jermiin L.S."/>
            <person name="Skirmuntt E.C."/>
            <person name="Katzourakis A."/>
            <person name="Burkitt-Gray L."/>
            <person name="Ray D.A."/>
            <person name="Sullivan K.A.M."/>
            <person name="Roscito J.G."/>
            <person name="Kirilenko B.M."/>
            <person name="Davalos L.M."/>
            <person name="Corthals A.P."/>
            <person name="Power M.L."/>
            <person name="Jones G."/>
            <person name="Ransome R.D."/>
            <person name="Dechmann D.K.N."/>
            <person name="Locatelli A.G."/>
            <person name="Puechmaille S.J."/>
            <person name="Fedrigo O."/>
            <person name="Jarvis E.D."/>
            <person name="Hiller M."/>
            <person name="Vernes S.C."/>
            <person name="Myers E.W."/>
            <person name="Teeling E.C."/>
        </authorList>
    </citation>
    <scope>NUCLEOTIDE SEQUENCE [LARGE SCALE GENOMIC DNA]</scope>
    <source>
        <strain evidence="2">MMyoMyo1</strain>
        <tissue evidence="2">Flight muscle</tissue>
    </source>
</reference>
<name>A0A7J7TTN0_MYOMY</name>
<evidence type="ECO:0000313" key="2">
    <source>
        <dbReference type="EMBL" id="KAF6303939.1"/>
    </source>
</evidence>
<dbReference type="Proteomes" id="UP000527355">
    <property type="component" value="Unassembled WGS sequence"/>
</dbReference>
<proteinExistence type="predicted"/>
<keyword evidence="3" id="KW-1185">Reference proteome</keyword>
<organism evidence="2 3">
    <name type="scientific">Myotis myotis</name>
    <name type="common">Greater mouse-eared bat</name>
    <name type="synonym">Vespertilio myotis</name>
    <dbReference type="NCBI Taxonomy" id="51298"/>
    <lineage>
        <taxon>Eukaryota</taxon>
        <taxon>Metazoa</taxon>
        <taxon>Chordata</taxon>
        <taxon>Craniata</taxon>
        <taxon>Vertebrata</taxon>
        <taxon>Euteleostomi</taxon>
        <taxon>Mammalia</taxon>
        <taxon>Eutheria</taxon>
        <taxon>Laurasiatheria</taxon>
        <taxon>Chiroptera</taxon>
        <taxon>Yangochiroptera</taxon>
        <taxon>Vespertilionidae</taxon>
        <taxon>Myotis</taxon>
    </lineage>
</organism>
<protein>
    <submittedName>
        <fullName evidence="2">Uncharacterized protein</fullName>
    </submittedName>
</protein>
<evidence type="ECO:0000313" key="3">
    <source>
        <dbReference type="Proteomes" id="UP000527355"/>
    </source>
</evidence>
<feature type="region of interest" description="Disordered" evidence="1">
    <location>
        <begin position="1"/>
        <end position="22"/>
    </location>
</feature>
<gene>
    <name evidence="2" type="ORF">mMyoMyo1_008922</name>
</gene>
<sequence>MPEVKASGRVASPQPHCPEGPAQERVWSAGGCFPRSLSPQCSAQPLPCGTGLSVPGPWAPRGLPAGGWKGQHLGGSMPCSALELFKSHICFPENVLPFPKSCGWARCMCVCWLTGQSHLDCVAFSREDTGSGFWSNENPAHVERTCLFG</sequence>
<evidence type="ECO:0000256" key="1">
    <source>
        <dbReference type="SAM" id="MobiDB-lite"/>
    </source>
</evidence>
<comment type="caution">
    <text evidence="2">The sequence shown here is derived from an EMBL/GenBank/DDBJ whole genome shotgun (WGS) entry which is preliminary data.</text>
</comment>
<accession>A0A7J7TTN0</accession>